<dbReference type="Gene3D" id="3.50.50.60">
    <property type="entry name" value="FAD/NAD(P)-binding domain"/>
    <property type="match status" value="1"/>
</dbReference>
<protein>
    <submittedName>
        <fullName evidence="1">Uncharacterized protein</fullName>
    </submittedName>
</protein>
<name>A0ABS6HK05_MYCGD</name>
<gene>
    <name evidence="1" type="ORF">KL859_09020</name>
</gene>
<dbReference type="Proteomes" id="UP000696413">
    <property type="component" value="Unassembled WGS sequence"/>
</dbReference>
<dbReference type="EMBL" id="JAHBOM010000006">
    <property type="protein sequence ID" value="MBU8823018.1"/>
    <property type="molecule type" value="Genomic_DNA"/>
</dbReference>
<evidence type="ECO:0000313" key="2">
    <source>
        <dbReference type="Proteomes" id="UP000696413"/>
    </source>
</evidence>
<dbReference type="InterPro" id="IPR036188">
    <property type="entry name" value="FAD/NAD-bd_sf"/>
</dbReference>
<keyword evidence="2" id="KW-1185">Reference proteome</keyword>
<dbReference type="RefSeq" id="WP_073678500.1">
    <property type="nucleotide sequence ID" value="NZ_JAHBOJ010000009.1"/>
</dbReference>
<evidence type="ECO:0000313" key="1">
    <source>
        <dbReference type="EMBL" id="MBU8823018.1"/>
    </source>
</evidence>
<reference evidence="1 2" key="1">
    <citation type="submission" date="2021-05" db="EMBL/GenBank/DDBJ databases">
        <title>Draft Genome Sequences of Clinical Respiratory Isolates of Mycobacterium goodii Recovered in Ireland.</title>
        <authorList>
            <person name="Flanagan P.R."/>
            <person name="Mok S."/>
            <person name="Roycroft E."/>
            <person name="Rogers T.R."/>
            <person name="Fitzgibbon M."/>
        </authorList>
    </citation>
    <scope>NUCLEOTIDE SEQUENCE [LARGE SCALE GENOMIC DNA]</scope>
    <source>
        <strain evidence="1 2">14IE55</strain>
    </source>
</reference>
<comment type="caution">
    <text evidence="1">The sequence shown here is derived from an EMBL/GenBank/DDBJ whole genome shotgun (WGS) entry which is preliminary data.</text>
</comment>
<accession>A0ABS6HK05</accession>
<sequence>MGGLTAAIAMRARGVDVHVYEQEPVAR</sequence>
<organism evidence="1 2">
    <name type="scientific">Mycolicibacterium goodii</name>
    <name type="common">Mycobacterium goodii</name>
    <dbReference type="NCBI Taxonomy" id="134601"/>
    <lineage>
        <taxon>Bacteria</taxon>
        <taxon>Bacillati</taxon>
        <taxon>Actinomycetota</taxon>
        <taxon>Actinomycetes</taxon>
        <taxon>Mycobacteriales</taxon>
        <taxon>Mycobacteriaceae</taxon>
        <taxon>Mycolicibacterium</taxon>
    </lineage>
</organism>
<proteinExistence type="predicted"/>